<comment type="caution">
    <text evidence="2">The sequence shown here is derived from an EMBL/GenBank/DDBJ whole genome shotgun (WGS) entry which is preliminary data.</text>
</comment>
<name>A0A562B567_9BURK</name>
<dbReference type="OrthoDB" id="14727at2"/>
<evidence type="ECO:0008006" key="4">
    <source>
        <dbReference type="Google" id="ProtNLM"/>
    </source>
</evidence>
<evidence type="ECO:0000313" key="2">
    <source>
        <dbReference type="EMBL" id="TWG80367.1"/>
    </source>
</evidence>
<organism evidence="2 3">
    <name type="scientific">Cupriavidus gilardii J11</name>
    <dbReference type="NCBI Taxonomy" id="936133"/>
    <lineage>
        <taxon>Bacteria</taxon>
        <taxon>Pseudomonadati</taxon>
        <taxon>Pseudomonadota</taxon>
        <taxon>Betaproteobacteria</taxon>
        <taxon>Burkholderiales</taxon>
        <taxon>Burkholderiaceae</taxon>
        <taxon>Cupriavidus</taxon>
    </lineage>
</organism>
<sequence length="169" mass="17996">MKRRLFLQQLAVSAGALPLLTLGVSPTARAAAVNTIDVYKSPLCGCCEGWVAHLRDNGFTVKVHDVDDTGAHRARLGMPERFGSCHTGSIGGYAIEGHVPAADIRRLLATRPKAVGLAVPGMPVGSPGMEQGPRVDPYQVLLVREDGGASVFARYPDVRQRQAKDRPGS</sequence>
<accession>A0A562B567</accession>
<dbReference type="AlphaFoldDB" id="A0A562B567"/>
<proteinExistence type="predicted"/>
<feature type="signal peptide" evidence="1">
    <location>
        <begin position="1"/>
        <end position="30"/>
    </location>
</feature>
<reference evidence="2 3" key="1">
    <citation type="submission" date="2019-07" db="EMBL/GenBank/DDBJ databases">
        <title>Genome sequencing of lignin-degrading bacterial isolates.</title>
        <authorList>
            <person name="Gladden J."/>
        </authorList>
    </citation>
    <scope>NUCLEOTIDE SEQUENCE [LARGE SCALE GENOMIC DNA]</scope>
    <source>
        <strain evidence="2 3">J11</strain>
    </source>
</reference>
<protein>
    <recommendedName>
        <fullName evidence="4">Metal-binding protein</fullName>
    </recommendedName>
</protein>
<keyword evidence="3" id="KW-1185">Reference proteome</keyword>
<gene>
    <name evidence="2" type="ORF">L602_000500000130</name>
</gene>
<feature type="chain" id="PRO_5022070878" description="Metal-binding protein" evidence="1">
    <location>
        <begin position="31"/>
        <end position="169"/>
    </location>
</feature>
<dbReference type="InterPro" id="IPR006311">
    <property type="entry name" value="TAT_signal"/>
</dbReference>
<evidence type="ECO:0000313" key="3">
    <source>
        <dbReference type="Proteomes" id="UP000318141"/>
    </source>
</evidence>
<dbReference type="PROSITE" id="PS51318">
    <property type="entry name" value="TAT"/>
    <property type="match status" value="1"/>
</dbReference>
<dbReference type="Pfam" id="PF04214">
    <property type="entry name" value="DUF411"/>
    <property type="match status" value="1"/>
</dbReference>
<dbReference type="Proteomes" id="UP000318141">
    <property type="component" value="Unassembled WGS sequence"/>
</dbReference>
<dbReference type="EMBL" id="VLJN01000045">
    <property type="protein sequence ID" value="TWG80367.1"/>
    <property type="molecule type" value="Genomic_DNA"/>
</dbReference>
<keyword evidence="1" id="KW-0732">Signal</keyword>
<dbReference type="InterPro" id="IPR007332">
    <property type="entry name" value="DUF411"/>
</dbReference>
<evidence type="ECO:0000256" key="1">
    <source>
        <dbReference type="SAM" id="SignalP"/>
    </source>
</evidence>